<dbReference type="InterPro" id="IPR050389">
    <property type="entry name" value="LysR-type_TF"/>
</dbReference>
<keyword evidence="2" id="KW-0805">Transcription regulation</keyword>
<dbReference type="EMBL" id="AP027266">
    <property type="protein sequence ID" value="BDW84874.1"/>
    <property type="molecule type" value="Genomic_DNA"/>
</dbReference>
<dbReference type="InterPro" id="IPR036388">
    <property type="entry name" value="WH-like_DNA-bd_sf"/>
</dbReference>
<dbReference type="Gene3D" id="1.10.10.10">
    <property type="entry name" value="Winged helix-like DNA-binding domain superfamily/Winged helix DNA-binding domain"/>
    <property type="match status" value="1"/>
</dbReference>
<keyword evidence="7" id="KW-1185">Reference proteome</keyword>
<evidence type="ECO:0000259" key="5">
    <source>
        <dbReference type="PROSITE" id="PS50931"/>
    </source>
</evidence>
<keyword evidence="4" id="KW-0804">Transcription</keyword>
<organism evidence="6 7">
    <name type="scientific">Roseicyclus marinus</name>
    <dbReference type="NCBI Taxonomy" id="2161673"/>
    <lineage>
        <taxon>Bacteria</taxon>
        <taxon>Pseudomonadati</taxon>
        <taxon>Pseudomonadota</taxon>
        <taxon>Alphaproteobacteria</taxon>
        <taxon>Rhodobacterales</taxon>
        <taxon>Roseobacteraceae</taxon>
        <taxon>Roseicyclus</taxon>
    </lineage>
</organism>
<evidence type="ECO:0000256" key="3">
    <source>
        <dbReference type="ARBA" id="ARBA00023125"/>
    </source>
</evidence>
<dbReference type="PROSITE" id="PS50931">
    <property type="entry name" value="HTH_LYSR"/>
    <property type="match status" value="1"/>
</dbReference>
<name>A0AA48H1K0_9RHOB</name>
<reference evidence="6 7" key="1">
    <citation type="submission" date="2023-01" db="EMBL/GenBank/DDBJ databases">
        <title>Complete genome sequence of Roseicyclus marinus strain Dej080120_10.</title>
        <authorList>
            <person name="Ueki S."/>
            <person name="Maruyama F."/>
        </authorList>
    </citation>
    <scope>NUCLEOTIDE SEQUENCE [LARGE SCALE GENOMIC DNA]</scope>
    <source>
        <strain evidence="6 7">Dej080120_10</strain>
    </source>
</reference>
<evidence type="ECO:0000313" key="6">
    <source>
        <dbReference type="EMBL" id="BDW84874.1"/>
    </source>
</evidence>
<dbReference type="PANTHER" id="PTHR30118">
    <property type="entry name" value="HTH-TYPE TRANSCRIPTIONAL REGULATOR LEUO-RELATED"/>
    <property type="match status" value="1"/>
</dbReference>
<dbReference type="InterPro" id="IPR005119">
    <property type="entry name" value="LysR_subst-bd"/>
</dbReference>
<evidence type="ECO:0000313" key="7">
    <source>
        <dbReference type="Proteomes" id="UP001337723"/>
    </source>
</evidence>
<dbReference type="Pfam" id="PF00126">
    <property type="entry name" value="HTH_1"/>
    <property type="match status" value="1"/>
</dbReference>
<dbReference type="Proteomes" id="UP001337723">
    <property type="component" value="Chromosome"/>
</dbReference>
<dbReference type="PANTHER" id="PTHR30118:SF6">
    <property type="entry name" value="HTH-TYPE TRANSCRIPTIONAL REGULATOR LEUO"/>
    <property type="match status" value="1"/>
</dbReference>
<dbReference type="Gene3D" id="3.40.190.10">
    <property type="entry name" value="Periplasmic binding protein-like II"/>
    <property type="match status" value="2"/>
</dbReference>
<sequence>MRFKKLDLNLLVALDHLVTLKSVSLAAEKMFMSQSAMSNALNRLRQYFDDPLLVQVGKRMEVTPRAEAMHPAIREILVRIEATIDTHPEFDPTQSSRTFNVLVSDYSLRVLIPLVLAEMERQDARVRLNLLTQSSTPHMMLERGDADLLISPDLFISPEHPSQLLFEDRYVVIACAHGPHAGARMDLARYSTARHAVMLPPNTSGMSAPVEDRYLKQLGVTRQVDMTTFSFLSLPYLVAGTSRIATVHSYLADHTMADAGIVHFPLPFDMPPFRQMMQWHSYRDQDPGIGWIRNLFARAGAQLTKY</sequence>
<comment type="similarity">
    <text evidence="1">Belongs to the LysR transcriptional regulatory family.</text>
</comment>
<keyword evidence="3" id="KW-0238">DNA-binding</keyword>
<dbReference type="GO" id="GO:0003677">
    <property type="term" value="F:DNA binding"/>
    <property type="evidence" value="ECO:0007669"/>
    <property type="project" value="UniProtKB-KW"/>
</dbReference>
<gene>
    <name evidence="6" type="ORF">MACH21_10510</name>
</gene>
<dbReference type="GO" id="GO:0003700">
    <property type="term" value="F:DNA-binding transcription factor activity"/>
    <property type="evidence" value="ECO:0007669"/>
    <property type="project" value="InterPro"/>
</dbReference>
<dbReference type="AlphaFoldDB" id="A0AA48H1K0"/>
<dbReference type="SUPFAM" id="SSF46785">
    <property type="entry name" value="Winged helix' DNA-binding domain"/>
    <property type="match status" value="1"/>
</dbReference>
<evidence type="ECO:0000256" key="2">
    <source>
        <dbReference type="ARBA" id="ARBA00023015"/>
    </source>
</evidence>
<dbReference type="SUPFAM" id="SSF53850">
    <property type="entry name" value="Periplasmic binding protein-like II"/>
    <property type="match status" value="1"/>
</dbReference>
<dbReference type="KEGG" id="rmai:MACH21_10510"/>
<dbReference type="InterPro" id="IPR000847">
    <property type="entry name" value="LysR_HTH_N"/>
</dbReference>
<protein>
    <submittedName>
        <fullName evidence="6">Transcriptional regulator</fullName>
    </submittedName>
</protein>
<dbReference type="Pfam" id="PF03466">
    <property type="entry name" value="LysR_substrate"/>
    <property type="match status" value="1"/>
</dbReference>
<proteinExistence type="inferred from homology"/>
<accession>A0AA48H1K0</accession>
<evidence type="ECO:0000256" key="4">
    <source>
        <dbReference type="ARBA" id="ARBA00023163"/>
    </source>
</evidence>
<dbReference type="RefSeq" id="WP_338275114.1">
    <property type="nucleotide sequence ID" value="NZ_AP027266.1"/>
</dbReference>
<feature type="domain" description="HTH lysR-type" evidence="5">
    <location>
        <begin position="6"/>
        <end position="63"/>
    </location>
</feature>
<dbReference type="InterPro" id="IPR036390">
    <property type="entry name" value="WH_DNA-bd_sf"/>
</dbReference>
<evidence type="ECO:0000256" key="1">
    <source>
        <dbReference type="ARBA" id="ARBA00009437"/>
    </source>
</evidence>